<dbReference type="GO" id="GO:0046872">
    <property type="term" value="F:metal ion binding"/>
    <property type="evidence" value="ECO:0007669"/>
    <property type="project" value="UniProtKB-KW"/>
</dbReference>
<evidence type="ECO:0000313" key="3">
    <source>
        <dbReference type="Proteomes" id="UP000683246"/>
    </source>
</evidence>
<keyword evidence="2" id="KW-0645">Protease</keyword>
<dbReference type="RefSeq" id="WP_212695096.1">
    <property type="nucleotide sequence ID" value="NZ_CP058649.1"/>
</dbReference>
<dbReference type="Proteomes" id="UP000683246">
    <property type="component" value="Chromosome"/>
</dbReference>
<dbReference type="InterPro" id="IPR052170">
    <property type="entry name" value="M29_Exopeptidase"/>
</dbReference>
<dbReference type="GO" id="GO:0004177">
    <property type="term" value="F:aminopeptidase activity"/>
    <property type="evidence" value="ECO:0007669"/>
    <property type="project" value="UniProtKB-KW"/>
</dbReference>
<keyword evidence="2" id="KW-0378">Hydrolase</keyword>
<dbReference type="PANTHER" id="PTHR34448:SF1">
    <property type="entry name" value="BLL6088 PROTEIN"/>
    <property type="match status" value="1"/>
</dbReference>
<dbReference type="EMBL" id="CP058649">
    <property type="protein sequence ID" value="QUI24401.1"/>
    <property type="molecule type" value="Genomic_DNA"/>
</dbReference>
<dbReference type="InterPro" id="IPR000787">
    <property type="entry name" value="Peptidase_M29"/>
</dbReference>
<dbReference type="SUPFAM" id="SSF144052">
    <property type="entry name" value="Thermophilic metalloprotease-like"/>
    <property type="match status" value="1"/>
</dbReference>
<proteinExistence type="predicted"/>
<dbReference type="PANTHER" id="PTHR34448">
    <property type="entry name" value="AMINOPEPTIDASE"/>
    <property type="match status" value="1"/>
</dbReference>
<evidence type="ECO:0000256" key="1">
    <source>
        <dbReference type="ARBA" id="ARBA00022723"/>
    </source>
</evidence>
<keyword evidence="2" id="KW-0031">Aminopeptidase</keyword>
<protein>
    <submittedName>
        <fullName evidence="2">Aminopeptidase</fullName>
    </submittedName>
</protein>
<evidence type="ECO:0000313" key="2">
    <source>
        <dbReference type="EMBL" id="QUI24401.1"/>
    </source>
</evidence>
<keyword evidence="1" id="KW-0479">Metal-binding</keyword>
<name>A0A8J8SIA7_9FIRM</name>
<dbReference type="KEGG" id="vpy:HZI73_19795"/>
<keyword evidence="3" id="KW-1185">Reference proteome</keyword>
<dbReference type="Pfam" id="PF02073">
    <property type="entry name" value="Peptidase_M29"/>
    <property type="match status" value="1"/>
</dbReference>
<gene>
    <name evidence="2" type="ORF">HZI73_19795</name>
</gene>
<organism evidence="2 3">
    <name type="scientific">Vallitalea pronyensis</name>
    <dbReference type="NCBI Taxonomy" id="1348613"/>
    <lineage>
        <taxon>Bacteria</taxon>
        <taxon>Bacillati</taxon>
        <taxon>Bacillota</taxon>
        <taxon>Clostridia</taxon>
        <taxon>Lachnospirales</taxon>
        <taxon>Vallitaleaceae</taxon>
        <taxon>Vallitalea</taxon>
    </lineage>
</organism>
<reference evidence="2" key="1">
    <citation type="submission" date="2020-07" db="EMBL/GenBank/DDBJ databases">
        <title>Vallitalea pronyensis genome.</title>
        <authorList>
            <person name="Postec A."/>
        </authorList>
    </citation>
    <scope>NUCLEOTIDE SEQUENCE</scope>
    <source>
        <strain evidence="2">FatNI3</strain>
    </source>
</reference>
<dbReference type="AlphaFoldDB" id="A0A8J8SIA7"/>
<sequence>MFNYKEYYKKENEPILHDYQKALKQVETMVMETKGKEDYEDYFNQLGQFILMVTELEEAMCEPNYYTKRSFEELQGINKALYEDILPEHYDTSYGNPAFAVAQFGRDMGQVLTALYGFVRDLIPNAYEHKLFAMAQTIELVNACYEHVKNRDTMEVETLRQLIAESKKSHIGLQAYDYLNYVSNPNITYLVDMINKDDLSDMRYLFKYGRYITDNEIKIATYVDTLPEETIKMMANIMSEGLRNGYIRDNKDITIKSTVSLRYQIGFERVMKHVIANFEALGLRSIINAIKLSNIEFNSVFTSMFSTLPNRQYYYDHRYDFAIYYDKAYSDIKLQALRDGAERLADQLKQYGGPALLQPFGENPFSPLSKKENIELDDEQIQLDKSVSIEKTKIIYTYVPREEFSFTIVSYPIPEIGEQFEAIFDETIKVNTLDQEVYDRIQHHIIDALDKGDYVHVKGKGTNKTDIKVNLYPLNAPEKETRFHNCLADVNIPVGEVYTSPVLAGTNGRLFVEEVFLNGLKYINLDMTFKDGFIETYTCDNFDDEAACKKYVHENLILPHDTLPIGEFAIGTNTTAYVMAQKYNIIHLLPILIVEKMGPHFAIGDTCFMWSEDIPVYNSNGKEVIARDNEKSILRKTNVEEAYTGRHTDITLPYSGLAFIDIIQADGERIPLIKDGKFVLKGTEELNKAFDVK</sequence>
<accession>A0A8J8SIA7</accession>
<dbReference type="GO" id="GO:0006508">
    <property type="term" value="P:proteolysis"/>
    <property type="evidence" value="ECO:0007669"/>
    <property type="project" value="InterPro"/>
</dbReference>